<evidence type="ECO:0000313" key="1">
    <source>
        <dbReference type="EMBL" id="PRY78248.1"/>
    </source>
</evidence>
<gene>
    <name evidence="1" type="ORF">CLV80_104214</name>
</gene>
<comment type="caution">
    <text evidence="1">The sequence shown here is derived from an EMBL/GenBank/DDBJ whole genome shotgun (WGS) entry which is preliminary data.</text>
</comment>
<dbReference type="Proteomes" id="UP000238007">
    <property type="component" value="Unassembled WGS sequence"/>
</dbReference>
<dbReference type="EMBL" id="PVTP01000004">
    <property type="protein sequence ID" value="PRY78248.1"/>
    <property type="molecule type" value="Genomic_DNA"/>
</dbReference>
<keyword evidence="2" id="KW-1185">Reference proteome</keyword>
<name>A0A2T0W0V1_9RHOB</name>
<reference evidence="1 2" key="1">
    <citation type="submission" date="2018-03" db="EMBL/GenBank/DDBJ databases">
        <title>Genomic Encyclopedia of Archaeal and Bacterial Type Strains, Phase II (KMG-II): from individual species to whole genera.</title>
        <authorList>
            <person name="Goeker M."/>
        </authorList>
    </citation>
    <scope>NUCLEOTIDE SEQUENCE [LARGE SCALE GENOMIC DNA]</scope>
    <source>
        <strain evidence="1 2">DSM 101533</strain>
    </source>
</reference>
<sequence>MNIEDWPILKSRGFLALYSFTQKGVFPESVSGAADVALIGQRAEQSVELLRAACYLPDACTVIVRTSDRTSVATLQGGLVCEGDQSLNIGLFLPKTRGLDVVELEQSSERPQFDDLGLQTLLNICERIERCEIARVIRLRIGDKEISIQAHRGKFDILAGAKTPVEISELVKGAVSAGEQVAYSVGETDSEASNLQYALQDLLGLGDQGEESDRVEVGAMSDAYGVLSLRHAAQNIKKGEINLAIEVRDSSSKVILRSNLGRK</sequence>
<dbReference type="OrthoDB" id="7866559at2"/>
<dbReference type="RefSeq" id="WP_106356590.1">
    <property type="nucleotide sequence ID" value="NZ_PVTP01000004.1"/>
</dbReference>
<dbReference type="AlphaFoldDB" id="A0A2T0W0V1"/>
<organism evidence="1 2">
    <name type="scientific">Yoonia maritima</name>
    <dbReference type="NCBI Taxonomy" id="1435347"/>
    <lineage>
        <taxon>Bacteria</taxon>
        <taxon>Pseudomonadati</taxon>
        <taxon>Pseudomonadota</taxon>
        <taxon>Alphaproteobacteria</taxon>
        <taxon>Rhodobacterales</taxon>
        <taxon>Paracoccaceae</taxon>
        <taxon>Yoonia</taxon>
    </lineage>
</organism>
<accession>A0A2T0W0V1</accession>
<evidence type="ECO:0000313" key="2">
    <source>
        <dbReference type="Proteomes" id="UP000238007"/>
    </source>
</evidence>
<protein>
    <submittedName>
        <fullName evidence="1">Uncharacterized protein</fullName>
    </submittedName>
</protein>
<proteinExistence type="predicted"/>